<keyword evidence="1" id="KW-0812">Transmembrane</keyword>
<feature type="transmembrane region" description="Helical" evidence="1">
    <location>
        <begin position="65"/>
        <end position="85"/>
    </location>
</feature>
<dbReference type="AlphaFoldDB" id="A0A4R0I680"/>
<sequence>MRSVRYLVPLTLVGSTGVGAVLWKSTGDWRWVVTGLLVALMLLALAGGVAAFLGTDDLDVGPGFVLILVVLVGLGPLAALMLWTWTGEAEWALGLLLPVLGVIVFGTLAG</sequence>
<keyword evidence="3" id="KW-1185">Reference proteome</keyword>
<accession>A0A4R0I680</accession>
<reference evidence="2 3" key="1">
    <citation type="submission" date="2019-02" db="EMBL/GenBank/DDBJ databases">
        <title>Kribbella capetownensis sp. nov. and Kribbella speibonae sp. nov., isolated from soil.</title>
        <authorList>
            <person name="Curtis S.M."/>
            <person name="Norton I."/>
            <person name="Everest G.J."/>
            <person name="Meyers P.R."/>
        </authorList>
    </citation>
    <scope>NUCLEOTIDE SEQUENCE [LARGE SCALE GENOMIC DNA]</scope>
    <source>
        <strain evidence="2 3">DSM 27082</strain>
    </source>
</reference>
<evidence type="ECO:0000313" key="2">
    <source>
        <dbReference type="EMBL" id="TCC24391.1"/>
    </source>
</evidence>
<dbReference type="EMBL" id="SJKA01000015">
    <property type="protein sequence ID" value="TCC24391.1"/>
    <property type="molecule type" value="Genomic_DNA"/>
</dbReference>
<dbReference type="RefSeq" id="WP_131294837.1">
    <property type="nucleotide sequence ID" value="NZ_SJKA01000015.1"/>
</dbReference>
<evidence type="ECO:0000313" key="3">
    <source>
        <dbReference type="Proteomes" id="UP000292695"/>
    </source>
</evidence>
<organism evidence="2 3">
    <name type="scientific">Kribbella sindirgiensis</name>
    <dbReference type="NCBI Taxonomy" id="1124744"/>
    <lineage>
        <taxon>Bacteria</taxon>
        <taxon>Bacillati</taxon>
        <taxon>Actinomycetota</taxon>
        <taxon>Actinomycetes</taxon>
        <taxon>Propionibacteriales</taxon>
        <taxon>Kribbellaceae</taxon>
        <taxon>Kribbella</taxon>
    </lineage>
</organism>
<feature type="transmembrane region" description="Helical" evidence="1">
    <location>
        <begin position="29"/>
        <end position="53"/>
    </location>
</feature>
<evidence type="ECO:0000256" key="1">
    <source>
        <dbReference type="SAM" id="Phobius"/>
    </source>
</evidence>
<dbReference type="Proteomes" id="UP000292695">
    <property type="component" value="Unassembled WGS sequence"/>
</dbReference>
<name>A0A4R0I680_9ACTN</name>
<proteinExistence type="predicted"/>
<gene>
    <name evidence="2" type="ORF">E0H50_32640</name>
</gene>
<keyword evidence="1" id="KW-1133">Transmembrane helix</keyword>
<feature type="transmembrane region" description="Helical" evidence="1">
    <location>
        <begin position="91"/>
        <end position="109"/>
    </location>
</feature>
<protein>
    <submittedName>
        <fullName evidence="2">Uncharacterized protein</fullName>
    </submittedName>
</protein>
<keyword evidence="1" id="KW-0472">Membrane</keyword>
<comment type="caution">
    <text evidence="2">The sequence shown here is derived from an EMBL/GenBank/DDBJ whole genome shotgun (WGS) entry which is preliminary data.</text>
</comment>